<dbReference type="AlphaFoldDB" id="A0A2H0W5H1"/>
<organism evidence="1 2">
    <name type="scientific">Candidatus Berkelbacteria bacterium CG10_big_fil_rev_8_21_14_0_10_43_13</name>
    <dbReference type="NCBI Taxonomy" id="1974514"/>
    <lineage>
        <taxon>Bacteria</taxon>
        <taxon>Candidatus Berkelbacteria</taxon>
    </lineage>
</organism>
<dbReference type="Proteomes" id="UP000231382">
    <property type="component" value="Unassembled WGS sequence"/>
</dbReference>
<proteinExistence type="predicted"/>
<protein>
    <submittedName>
        <fullName evidence="1">Uncharacterized protein</fullName>
    </submittedName>
</protein>
<dbReference type="EMBL" id="PEZW01000028">
    <property type="protein sequence ID" value="PIS07320.1"/>
    <property type="molecule type" value="Genomic_DNA"/>
</dbReference>
<gene>
    <name evidence="1" type="ORF">COT78_04155</name>
</gene>
<comment type="caution">
    <text evidence="1">The sequence shown here is derived from an EMBL/GenBank/DDBJ whole genome shotgun (WGS) entry which is preliminary data.</text>
</comment>
<reference evidence="2" key="1">
    <citation type="submission" date="2017-09" db="EMBL/GenBank/DDBJ databases">
        <title>Depth-based differentiation of microbial function through sediment-hosted aquifers and enrichment of novel symbionts in the deep terrestrial subsurface.</title>
        <authorList>
            <person name="Probst A.J."/>
            <person name="Ladd B."/>
            <person name="Jarett J.K."/>
            <person name="Geller-Mcgrath D.E."/>
            <person name="Sieber C.M.K."/>
            <person name="Emerson J.B."/>
            <person name="Anantharaman K."/>
            <person name="Thomas B.C."/>
            <person name="Malmstrom R."/>
            <person name="Stieglmeier M."/>
            <person name="Klingl A."/>
            <person name="Woyke T."/>
            <person name="Ryan C.M."/>
            <person name="Banfield J.F."/>
        </authorList>
    </citation>
    <scope>NUCLEOTIDE SEQUENCE [LARGE SCALE GENOMIC DNA]</scope>
</reference>
<evidence type="ECO:0000313" key="2">
    <source>
        <dbReference type="Proteomes" id="UP000231382"/>
    </source>
</evidence>
<evidence type="ECO:0000313" key="1">
    <source>
        <dbReference type="EMBL" id="PIS07320.1"/>
    </source>
</evidence>
<accession>A0A2H0W5H1</accession>
<sequence length="69" mass="7214">MAGCHALSGGPAPTVDLPCERGCSVAETCGGRGKGTSELCRLEKPSENTSRGVMLTKDGEERSYHLDFG</sequence>
<name>A0A2H0W5H1_9BACT</name>